<proteinExistence type="predicted"/>
<dbReference type="EMBL" id="CM004469">
    <property type="protein sequence ID" value="OCT91720.1"/>
    <property type="molecule type" value="Genomic_DNA"/>
</dbReference>
<reference evidence="2" key="1">
    <citation type="journal article" date="2016" name="Nature">
        <title>Genome evolution in the allotetraploid frog Xenopus laevis.</title>
        <authorList>
            <person name="Session A.M."/>
            <person name="Uno Y."/>
            <person name="Kwon T."/>
            <person name="Chapman J.A."/>
            <person name="Toyoda A."/>
            <person name="Takahashi S."/>
            <person name="Fukui A."/>
            <person name="Hikosaka A."/>
            <person name="Suzuki A."/>
            <person name="Kondo M."/>
            <person name="van Heeringen S.J."/>
            <person name="Quigley I."/>
            <person name="Heinz S."/>
            <person name="Ogino H."/>
            <person name="Ochi H."/>
            <person name="Hellsten U."/>
            <person name="Lyons J.B."/>
            <person name="Simakov O."/>
            <person name="Putnam N."/>
            <person name="Stites J."/>
            <person name="Kuroki Y."/>
            <person name="Tanaka T."/>
            <person name="Michiue T."/>
            <person name="Watanabe M."/>
            <person name="Bogdanovic O."/>
            <person name="Lister R."/>
            <person name="Georgiou G."/>
            <person name="Paranjpe S.S."/>
            <person name="van Kruijsbergen I."/>
            <person name="Shu S."/>
            <person name="Carlson J."/>
            <person name="Kinoshita T."/>
            <person name="Ohta Y."/>
            <person name="Mawaribuchi S."/>
            <person name="Jenkins J."/>
            <person name="Grimwood J."/>
            <person name="Schmutz J."/>
            <person name="Mitros T."/>
            <person name="Mozaffari S.V."/>
            <person name="Suzuki Y."/>
            <person name="Haramoto Y."/>
            <person name="Yamamoto T.S."/>
            <person name="Takagi C."/>
            <person name="Heald R."/>
            <person name="Miller K."/>
            <person name="Haudenschild C."/>
            <person name="Kitzman J."/>
            <person name="Nakayama T."/>
            <person name="Izutsu Y."/>
            <person name="Robert J."/>
            <person name="Fortriede J."/>
            <person name="Burns K."/>
            <person name="Lotay V."/>
            <person name="Karimi K."/>
            <person name="Yasuoka Y."/>
            <person name="Dichmann D.S."/>
            <person name="Flajnik M.F."/>
            <person name="Houston D.W."/>
            <person name="Shendure J."/>
            <person name="DuPasquier L."/>
            <person name="Vize P.D."/>
            <person name="Zorn A.M."/>
            <person name="Ito M."/>
            <person name="Marcotte E.M."/>
            <person name="Wallingford J.B."/>
            <person name="Ito Y."/>
            <person name="Asashima M."/>
            <person name="Ueno N."/>
            <person name="Matsuda Y."/>
            <person name="Veenstra G.J."/>
            <person name="Fujiyama A."/>
            <person name="Harland R.M."/>
            <person name="Taira M."/>
            <person name="Rokhsar D.S."/>
        </authorList>
    </citation>
    <scope>NUCLEOTIDE SEQUENCE [LARGE SCALE GENOMIC DNA]</scope>
    <source>
        <strain evidence="2">J</strain>
    </source>
</reference>
<protein>
    <submittedName>
        <fullName evidence="1">Uncharacterized protein</fullName>
    </submittedName>
</protein>
<dbReference type="AlphaFoldDB" id="A0A974DHW8"/>
<accession>A0A974DHW8</accession>
<sequence length="75" mass="8635">MDIRPPTQAKFSYSKTVILPSTTKMVLTTKLIISNLFSQEQFPIQQCYQIPHPPLNPRTQNYSIFSDTLNFSTLN</sequence>
<dbReference type="Proteomes" id="UP000694892">
    <property type="component" value="Chromosome 2S"/>
</dbReference>
<gene>
    <name evidence="1" type="ORF">XELAEV_18014783mg</name>
</gene>
<organism evidence="1 2">
    <name type="scientific">Xenopus laevis</name>
    <name type="common">African clawed frog</name>
    <dbReference type="NCBI Taxonomy" id="8355"/>
    <lineage>
        <taxon>Eukaryota</taxon>
        <taxon>Metazoa</taxon>
        <taxon>Chordata</taxon>
        <taxon>Craniata</taxon>
        <taxon>Vertebrata</taxon>
        <taxon>Euteleostomi</taxon>
        <taxon>Amphibia</taxon>
        <taxon>Batrachia</taxon>
        <taxon>Anura</taxon>
        <taxon>Pipoidea</taxon>
        <taxon>Pipidae</taxon>
        <taxon>Xenopodinae</taxon>
        <taxon>Xenopus</taxon>
        <taxon>Xenopus</taxon>
    </lineage>
</organism>
<evidence type="ECO:0000313" key="2">
    <source>
        <dbReference type="Proteomes" id="UP000694892"/>
    </source>
</evidence>
<evidence type="ECO:0000313" key="1">
    <source>
        <dbReference type="EMBL" id="OCT91720.1"/>
    </source>
</evidence>
<name>A0A974DHW8_XENLA</name>